<evidence type="ECO:0000313" key="4">
    <source>
        <dbReference type="Proteomes" id="UP000195141"/>
    </source>
</evidence>
<feature type="transmembrane region" description="Helical" evidence="1">
    <location>
        <begin position="44"/>
        <end position="64"/>
    </location>
</feature>
<dbReference type="EMBL" id="CP147247">
    <property type="protein sequence ID" value="WYJ91354.1"/>
    <property type="molecule type" value="Genomic_DNA"/>
</dbReference>
<evidence type="ECO:0000256" key="1">
    <source>
        <dbReference type="SAM" id="Phobius"/>
    </source>
</evidence>
<dbReference type="AlphaFoldDB" id="A0A242JZ85"/>
<name>A0A242JZ85_9ENTE</name>
<keyword evidence="1" id="KW-1133">Transmembrane helix</keyword>
<gene>
    <name evidence="3" type="ORF">A5888_003122</name>
    <name evidence="2" type="ORF">A5888_003926</name>
</gene>
<dbReference type="Proteomes" id="UP000195141">
    <property type="component" value="Chromosome"/>
</dbReference>
<reference evidence="3" key="3">
    <citation type="submission" date="2024-03" db="EMBL/GenBank/DDBJ databases">
        <title>The Genome Sequence of Enterococcus sp. DIV0242b.</title>
        <authorList>
            <consortium name="The Broad Institute Genomics Platform"/>
            <consortium name="The Broad Institute Microbial Omics Core"/>
            <consortium name="The Broad Institute Genomic Center for Infectious Diseases"/>
            <person name="Earl A."/>
            <person name="Manson A."/>
            <person name="Gilmore M."/>
            <person name="Schwartman J."/>
            <person name="Shea T."/>
            <person name="Abouelleil A."/>
            <person name="Cao P."/>
            <person name="Chapman S."/>
            <person name="Cusick C."/>
            <person name="Young S."/>
            <person name="Neafsey D."/>
            <person name="Nusbaum C."/>
            <person name="Birren B."/>
        </authorList>
    </citation>
    <scope>NUCLEOTIDE SEQUENCE</scope>
    <source>
        <strain evidence="3">9E7_DIV0242</strain>
    </source>
</reference>
<evidence type="ECO:0008006" key="5">
    <source>
        <dbReference type="Google" id="ProtNLM"/>
    </source>
</evidence>
<keyword evidence="1" id="KW-0812">Transmembrane</keyword>
<feature type="transmembrane region" description="Helical" evidence="1">
    <location>
        <begin position="110"/>
        <end position="132"/>
    </location>
</feature>
<keyword evidence="4" id="KW-1185">Reference proteome</keyword>
<protein>
    <recommendedName>
        <fullName evidence="5">Integral membrane protein</fullName>
    </recommendedName>
</protein>
<accession>A0A242JZ85</accession>
<dbReference type="EMBL" id="NGMM01000008">
    <property type="protein sequence ID" value="OTP10628.1"/>
    <property type="molecule type" value="Genomic_DNA"/>
</dbReference>
<organism evidence="2">
    <name type="scientific">Candidatus Enterococcus clewellii</name>
    <dbReference type="NCBI Taxonomy" id="1834193"/>
    <lineage>
        <taxon>Bacteria</taxon>
        <taxon>Bacillati</taxon>
        <taxon>Bacillota</taxon>
        <taxon>Bacilli</taxon>
        <taxon>Lactobacillales</taxon>
        <taxon>Enterococcaceae</taxon>
        <taxon>Enterococcus</taxon>
    </lineage>
</organism>
<dbReference type="InterPro" id="IPR018687">
    <property type="entry name" value="DUF2177_membr"/>
</dbReference>
<dbReference type="Pfam" id="PF09945">
    <property type="entry name" value="DUF2177"/>
    <property type="match status" value="1"/>
</dbReference>
<evidence type="ECO:0000313" key="2">
    <source>
        <dbReference type="EMBL" id="OTP10628.1"/>
    </source>
</evidence>
<reference evidence="2" key="1">
    <citation type="submission" date="2017-05" db="EMBL/GenBank/DDBJ databases">
        <title>The Genome Sequence of Enterococcus sp. 9E7_DIV0242.</title>
        <authorList>
            <consortium name="The Broad Institute Genomics Platform"/>
            <consortium name="The Broad Institute Genomic Center for Infectious Diseases"/>
            <person name="Earl A."/>
            <person name="Manson A."/>
            <person name="Schwartman J."/>
            <person name="Gilmore M."/>
            <person name="Abouelleil A."/>
            <person name="Cao P."/>
            <person name="Chapman S."/>
            <person name="Cusick C."/>
            <person name="Shea T."/>
            <person name="Young S."/>
            <person name="Neafsey D."/>
            <person name="Nusbaum C."/>
            <person name="Birren B."/>
        </authorList>
    </citation>
    <scope>NUCLEOTIDE SEQUENCE [LARGE SCALE GENOMIC DNA]</scope>
    <source>
        <strain evidence="2">9E7_DIV0242</strain>
    </source>
</reference>
<keyword evidence="1" id="KW-0472">Membrane</keyword>
<feature type="transmembrane region" description="Helical" evidence="1">
    <location>
        <begin position="71"/>
        <end position="90"/>
    </location>
</feature>
<reference evidence="3" key="2">
    <citation type="submission" date="2017-05" db="EMBL/GenBank/DDBJ databases">
        <authorList>
            <consortium name="The Broad Institute Genomics Platform"/>
            <consortium name="The Broad Institute Genomic Center for Infectious Diseases"/>
            <person name="Earl A."/>
            <person name="Manson A."/>
            <person name="Schwartman J."/>
            <person name="Gilmore M."/>
            <person name="Abouelleil A."/>
            <person name="Cao P."/>
            <person name="Chapman S."/>
            <person name="Cusick C."/>
            <person name="Shea T."/>
            <person name="Young S."/>
            <person name="Neafsey D."/>
            <person name="Nusbaum C."/>
            <person name="Birren B."/>
        </authorList>
    </citation>
    <scope>NUCLEOTIDE SEQUENCE</scope>
    <source>
        <strain evidence="3">9E7_DIV0242</strain>
    </source>
</reference>
<dbReference type="OrthoDB" id="166547at2"/>
<sequence length="136" mass="15242">MNALIRLYFLCAGIFLIFDLFWLLVVSKKMYQHFIGSLMGETKIVPAILFYLLYIVGVLFFVVVPGIEKSSLWYVLGSGALFGLICYGTYDLTNLATIKDWPVMMTAIDLAWGMFVTAAASGLTYWLNILLFGGKV</sequence>
<feature type="transmembrane region" description="Helical" evidence="1">
    <location>
        <begin position="7"/>
        <end position="24"/>
    </location>
</feature>
<dbReference type="RefSeq" id="WP_086350904.1">
    <property type="nucleotide sequence ID" value="NZ_CP147247.1"/>
</dbReference>
<proteinExistence type="predicted"/>
<evidence type="ECO:0000313" key="3">
    <source>
        <dbReference type="EMBL" id="WYJ91354.1"/>
    </source>
</evidence>